<gene>
    <name evidence="3" type="ORF">V5799_021500</name>
</gene>
<dbReference type="PANTHER" id="PTHR10174:SF130">
    <property type="entry name" value="ALPHA-TOCOPHEROL TRANSFER PROTEIN-LIKE"/>
    <property type="match status" value="1"/>
</dbReference>
<dbReference type="Gene3D" id="1.10.8.20">
    <property type="entry name" value="N-terminal domain of phosphatidylinositol transfer protein sec14p"/>
    <property type="match status" value="1"/>
</dbReference>
<organism evidence="3 4">
    <name type="scientific">Amblyomma americanum</name>
    <name type="common">Lone star tick</name>
    <dbReference type="NCBI Taxonomy" id="6943"/>
    <lineage>
        <taxon>Eukaryota</taxon>
        <taxon>Metazoa</taxon>
        <taxon>Ecdysozoa</taxon>
        <taxon>Arthropoda</taxon>
        <taxon>Chelicerata</taxon>
        <taxon>Arachnida</taxon>
        <taxon>Acari</taxon>
        <taxon>Parasitiformes</taxon>
        <taxon>Ixodida</taxon>
        <taxon>Ixodoidea</taxon>
        <taxon>Ixodidae</taxon>
        <taxon>Amblyomminae</taxon>
        <taxon>Amblyomma</taxon>
    </lineage>
</organism>
<dbReference type="Gene3D" id="1.20.5.1200">
    <property type="entry name" value="Alpha-tocopherol transfer"/>
    <property type="match status" value="1"/>
</dbReference>
<dbReference type="AlphaFoldDB" id="A0AAQ4FQR2"/>
<evidence type="ECO:0000313" key="4">
    <source>
        <dbReference type="Proteomes" id="UP001321473"/>
    </source>
</evidence>
<protein>
    <recommendedName>
        <fullName evidence="2">CRAL-TRIO domain-containing protein</fullName>
    </recommendedName>
</protein>
<dbReference type="PRINTS" id="PR00180">
    <property type="entry name" value="CRETINALDHBP"/>
</dbReference>
<proteinExistence type="predicted"/>
<dbReference type="InterPro" id="IPR036273">
    <property type="entry name" value="CRAL/TRIO_N_dom_sf"/>
</dbReference>
<evidence type="ECO:0000259" key="2">
    <source>
        <dbReference type="PROSITE" id="PS50191"/>
    </source>
</evidence>
<dbReference type="GO" id="GO:0016020">
    <property type="term" value="C:membrane"/>
    <property type="evidence" value="ECO:0007669"/>
    <property type="project" value="TreeGrafter"/>
</dbReference>
<comment type="caution">
    <text evidence="3">The sequence shown here is derived from an EMBL/GenBank/DDBJ whole genome shotgun (WGS) entry which is preliminary data.</text>
</comment>
<dbReference type="EMBL" id="JARKHS020000538">
    <property type="protein sequence ID" value="KAK8788722.1"/>
    <property type="molecule type" value="Genomic_DNA"/>
</dbReference>
<dbReference type="SUPFAM" id="SSF46938">
    <property type="entry name" value="CRAL/TRIO N-terminal domain"/>
    <property type="match status" value="1"/>
</dbReference>
<dbReference type="CDD" id="cd00170">
    <property type="entry name" value="SEC14"/>
    <property type="match status" value="1"/>
</dbReference>
<name>A0AAQ4FQR2_AMBAM</name>
<dbReference type="PANTHER" id="PTHR10174">
    <property type="entry name" value="ALPHA-TOCOPHEROL TRANSFER PROTEIN-RELATED"/>
    <property type="match status" value="1"/>
</dbReference>
<evidence type="ECO:0000256" key="1">
    <source>
        <dbReference type="SAM" id="MobiDB-lite"/>
    </source>
</evidence>
<accession>A0AAQ4FQR2</accession>
<dbReference type="InterPro" id="IPR001251">
    <property type="entry name" value="CRAL-TRIO_dom"/>
</dbReference>
<dbReference type="SMART" id="SM00516">
    <property type="entry name" value="SEC14"/>
    <property type="match status" value="1"/>
</dbReference>
<dbReference type="GO" id="GO:1902936">
    <property type="term" value="F:phosphatidylinositol bisphosphate binding"/>
    <property type="evidence" value="ECO:0007669"/>
    <property type="project" value="TreeGrafter"/>
</dbReference>
<dbReference type="InterPro" id="IPR011074">
    <property type="entry name" value="CRAL/TRIO_N_dom"/>
</dbReference>
<dbReference type="Proteomes" id="UP001321473">
    <property type="component" value="Unassembled WGS sequence"/>
</dbReference>
<sequence length="321" mass="36646">MRKTSEQSSVRDVPSNRFNLAQHRAPIWQEGRFQEEPALPKAASTIYELRHAMTNRKMNAATSDVTPSLEHRTRSKSENTVTTEADALNQLRELIAAEPSLDCPTDEAFLLKFLRGRKYNAQEAYRTIKQYFKVRKKNPDMFEGLDPYSIPFDVVCQKHRLVTVSRKKDTKGRAVILLKVGGWNSGVCPLNEFFRTGIAHVEYILFDESVQLNGVVCVMDFKGLSINHMLHYTPAVIKQLLSLVQDCYPIRLKGVYIINHPPLFHILFAIAKRFMKAKLVSRMHLFGYELNKLRDLVPDDVIPVESGGALESCDYDATEED</sequence>
<dbReference type="SUPFAM" id="SSF52087">
    <property type="entry name" value="CRAL/TRIO domain"/>
    <property type="match status" value="1"/>
</dbReference>
<keyword evidence="4" id="KW-1185">Reference proteome</keyword>
<feature type="domain" description="CRAL-TRIO" evidence="2">
    <location>
        <begin position="151"/>
        <end position="314"/>
    </location>
</feature>
<reference evidence="3 4" key="1">
    <citation type="journal article" date="2023" name="Arcadia Sci">
        <title>De novo assembly of a long-read Amblyomma americanum tick genome.</title>
        <authorList>
            <person name="Chou S."/>
            <person name="Poskanzer K.E."/>
            <person name="Rollins M."/>
            <person name="Thuy-Boun P.S."/>
        </authorList>
    </citation>
    <scope>NUCLEOTIDE SEQUENCE [LARGE SCALE GENOMIC DNA]</scope>
    <source>
        <strain evidence="3">F_SG_1</strain>
        <tissue evidence="3">Salivary glands</tissue>
    </source>
</reference>
<dbReference type="InterPro" id="IPR036865">
    <property type="entry name" value="CRAL-TRIO_dom_sf"/>
</dbReference>
<dbReference type="PROSITE" id="PS50191">
    <property type="entry name" value="CRAL_TRIO"/>
    <property type="match status" value="1"/>
</dbReference>
<evidence type="ECO:0000313" key="3">
    <source>
        <dbReference type="EMBL" id="KAK8788722.1"/>
    </source>
</evidence>
<dbReference type="Gene3D" id="3.40.525.10">
    <property type="entry name" value="CRAL-TRIO lipid binding domain"/>
    <property type="match status" value="1"/>
</dbReference>
<dbReference type="SMART" id="SM01100">
    <property type="entry name" value="CRAL_TRIO_N"/>
    <property type="match status" value="1"/>
</dbReference>
<dbReference type="Pfam" id="PF00650">
    <property type="entry name" value="CRAL_TRIO"/>
    <property type="match status" value="1"/>
</dbReference>
<feature type="region of interest" description="Disordered" evidence="1">
    <location>
        <begin position="61"/>
        <end position="81"/>
    </location>
</feature>